<comment type="caution">
    <text evidence="1">The sequence shown here is derived from an EMBL/GenBank/DDBJ whole genome shotgun (WGS) entry which is preliminary data.</text>
</comment>
<dbReference type="AlphaFoldDB" id="A0A645EK15"/>
<organism evidence="1">
    <name type="scientific">bioreactor metagenome</name>
    <dbReference type="NCBI Taxonomy" id="1076179"/>
    <lineage>
        <taxon>unclassified sequences</taxon>
        <taxon>metagenomes</taxon>
        <taxon>ecological metagenomes</taxon>
    </lineage>
</organism>
<name>A0A645EK15_9ZZZZ</name>
<protein>
    <submittedName>
        <fullName evidence="1">Uncharacterized protein</fullName>
    </submittedName>
</protein>
<reference evidence="1" key="1">
    <citation type="submission" date="2019-08" db="EMBL/GenBank/DDBJ databases">
        <authorList>
            <person name="Kucharzyk K."/>
            <person name="Murdoch R.W."/>
            <person name="Higgins S."/>
            <person name="Loffler F."/>
        </authorList>
    </citation>
    <scope>NUCLEOTIDE SEQUENCE</scope>
</reference>
<sequence length="85" mass="8961">MVYLNCDFGTLHCSAEVVPYIAISIGVGIVLNNHFSVIGISFGCHCATPTVGIRTEHKVLFVTGSSTICYFIGNGKVPVVPVTCA</sequence>
<evidence type="ECO:0000313" key="1">
    <source>
        <dbReference type="EMBL" id="MPN01660.1"/>
    </source>
</evidence>
<dbReference type="EMBL" id="VSSQ01047655">
    <property type="protein sequence ID" value="MPN01660.1"/>
    <property type="molecule type" value="Genomic_DNA"/>
</dbReference>
<gene>
    <name evidence="1" type="ORF">SDC9_148870</name>
</gene>
<accession>A0A645EK15</accession>
<proteinExistence type="predicted"/>